<reference evidence="1 2" key="1">
    <citation type="submission" date="2020-08" db="EMBL/GenBank/DDBJ databases">
        <title>Genome public.</title>
        <authorList>
            <person name="Liu C."/>
            <person name="Sun Q."/>
        </authorList>
    </citation>
    <scope>NUCLEOTIDE SEQUENCE [LARGE SCALE GENOMIC DNA]</scope>
    <source>
        <strain evidence="1 2">NSJ-27</strain>
    </source>
</reference>
<protein>
    <submittedName>
        <fullName evidence="1">TnpV protein</fullName>
    </submittedName>
</protein>
<name>A0ABR7IQW5_9CLOT</name>
<dbReference type="Proteomes" id="UP000649151">
    <property type="component" value="Unassembled WGS sequence"/>
</dbReference>
<comment type="caution">
    <text evidence="1">The sequence shown here is derived from an EMBL/GenBank/DDBJ whole genome shotgun (WGS) entry which is preliminary data.</text>
</comment>
<keyword evidence="2" id="KW-1185">Reference proteome</keyword>
<sequence>MLEYQNINGIRIPLVNLPDTKNYPLGEIGRTILKNMEKNHSSRYWDLEMEGTLIEKVYQRQEELKEKEHRILEQLENENPRPNTENMMKIVRHLNSLHLMAREMITEEIYEPI</sequence>
<organism evidence="1 2">
    <name type="scientific">Clostridium facile</name>
    <dbReference type="NCBI Taxonomy" id="2763035"/>
    <lineage>
        <taxon>Bacteria</taxon>
        <taxon>Bacillati</taxon>
        <taxon>Bacillota</taxon>
        <taxon>Clostridia</taxon>
        <taxon>Eubacteriales</taxon>
        <taxon>Clostridiaceae</taxon>
        <taxon>Clostridium</taxon>
    </lineage>
</organism>
<dbReference type="EMBL" id="JACOQK010000001">
    <property type="protein sequence ID" value="MBC5787498.1"/>
    <property type="molecule type" value="Genomic_DNA"/>
</dbReference>
<dbReference type="InterPro" id="IPR026989">
    <property type="entry name" value="TnpV"/>
</dbReference>
<accession>A0ABR7IQW5</accession>
<dbReference type="Pfam" id="PF14198">
    <property type="entry name" value="TnpV"/>
    <property type="match status" value="1"/>
</dbReference>
<gene>
    <name evidence="1" type="ORF">H8Z77_05605</name>
</gene>
<evidence type="ECO:0000313" key="2">
    <source>
        <dbReference type="Proteomes" id="UP000649151"/>
    </source>
</evidence>
<proteinExistence type="predicted"/>
<evidence type="ECO:0000313" key="1">
    <source>
        <dbReference type="EMBL" id="MBC5787498.1"/>
    </source>
</evidence>